<dbReference type="AlphaFoldDB" id="A0A4V4H2X8"/>
<evidence type="ECO:0000313" key="9">
    <source>
        <dbReference type="EMBL" id="THU46026.1"/>
    </source>
</evidence>
<sequence length="476" mass="53529">MGSQAKLLRSFTRVEPQTLSFVIFAGCFLISMALLAVSAGSLVSLPSLSSWLSAHTTPPVSGAQENPGPPHPHPEDGTNRNEEPQRKPLCDTSDRRADVCDMEGDVRVRATSSSIFFVTSSDRNASELQQSWRIKPHPRKGDHAALSRLTEMSVGYLSTHREDVPECDVNSSVPAIIFATGGYMGNFFHETTDLVVPLYITSHKFDGEVQFLISDMLPWWIAKYELLLKKLSRYEIIDFNRDPLVRCFPRVIVGITFHKDMSIDPARSGGVTMFDFGRFMRSAYSLERETAIVLGEKQEEEKKKPRLVIIARKSTRKFSNVEEIARMAEWQGFEPVIAEIKKNQSLGEFARVVNSCDAMMGVHGAGLTNLIFLPTNAVVIQVVPLGGLETYCWSDYGVPALEMKMRYLQYSISVTESSLVDRYGITDPVITNPQAILAHKDGWRNWTSIYFFNQDVRLDVSRFSSILVHARQLLHQ</sequence>
<comment type="pathway">
    <text evidence="2">Glycan metabolism.</text>
</comment>
<feature type="compositionally biased region" description="Basic and acidic residues" evidence="6">
    <location>
        <begin position="72"/>
        <end position="96"/>
    </location>
</feature>
<evidence type="ECO:0000256" key="1">
    <source>
        <dbReference type="ARBA" id="ARBA00004323"/>
    </source>
</evidence>
<proteinExistence type="predicted"/>
<evidence type="ECO:0000256" key="7">
    <source>
        <dbReference type="SAM" id="Phobius"/>
    </source>
</evidence>
<comment type="subcellular location">
    <subcellularLocation>
        <location evidence="1">Golgi apparatus membrane</location>
        <topology evidence="1">Single-pass type II membrane protein</topology>
    </subcellularLocation>
</comment>
<reference evidence="9 10" key="1">
    <citation type="journal article" date="2019" name="Nat. Plants">
        <title>Genome sequencing of Musa balbisiana reveals subgenome evolution and function divergence in polyploid bananas.</title>
        <authorList>
            <person name="Yao X."/>
        </authorList>
    </citation>
    <scope>NUCLEOTIDE SEQUENCE [LARGE SCALE GENOMIC DNA]</scope>
    <source>
        <strain evidence="10">cv. DH-PKW</strain>
        <tissue evidence="9">Leaves</tissue>
    </source>
</reference>
<keyword evidence="7" id="KW-0812">Transmembrane</keyword>
<keyword evidence="3" id="KW-0328">Glycosyltransferase</keyword>
<keyword evidence="10" id="KW-1185">Reference proteome</keyword>
<keyword evidence="7" id="KW-1133">Transmembrane helix</keyword>
<protein>
    <recommendedName>
        <fullName evidence="8">Glycosyltransferase 61 catalytic domain-containing protein</fullName>
    </recommendedName>
</protein>
<dbReference type="InterPro" id="IPR007657">
    <property type="entry name" value="Glycosyltransferase_61"/>
</dbReference>
<gene>
    <name evidence="9" type="ORF">C4D60_Mb09t00620</name>
</gene>
<evidence type="ECO:0000259" key="8">
    <source>
        <dbReference type="Pfam" id="PF04577"/>
    </source>
</evidence>
<feature type="region of interest" description="Disordered" evidence="6">
    <location>
        <begin position="55"/>
        <end position="96"/>
    </location>
</feature>
<dbReference type="PANTHER" id="PTHR20961:SF81">
    <property type="entry name" value="GLYCOSYLTRANSFERASE FAMILY 61 PROTEIN"/>
    <property type="match status" value="1"/>
</dbReference>
<feature type="domain" description="Glycosyltransferase 61 catalytic" evidence="8">
    <location>
        <begin position="291"/>
        <end position="380"/>
    </location>
</feature>
<evidence type="ECO:0000256" key="4">
    <source>
        <dbReference type="ARBA" id="ARBA00022679"/>
    </source>
</evidence>
<comment type="caution">
    <text evidence="9">The sequence shown here is derived from an EMBL/GenBank/DDBJ whole genome shotgun (WGS) entry which is preliminary data.</text>
</comment>
<accession>A0A4V4H2X8</accession>
<name>A0A4V4H2X8_MUSBA</name>
<dbReference type="STRING" id="52838.A0A4V4H2X8"/>
<evidence type="ECO:0000256" key="5">
    <source>
        <dbReference type="ARBA" id="ARBA00023180"/>
    </source>
</evidence>
<dbReference type="PROSITE" id="PS51257">
    <property type="entry name" value="PROKAR_LIPOPROTEIN"/>
    <property type="match status" value="1"/>
</dbReference>
<evidence type="ECO:0000256" key="3">
    <source>
        <dbReference type="ARBA" id="ARBA00022676"/>
    </source>
</evidence>
<feature type="transmembrane region" description="Helical" evidence="7">
    <location>
        <begin position="21"/>
        <end position="43"/>
    </location>
</feature>
<organism evidence="9 10">
    <name type="scientific">Musa balbisiana</name>
    <name type="common">Banana</name>
    <dbReference type="NCBI Taxonomy" id="52838"/>
    <lineage>
        <taxon>Eukaryota</taxon>
        <taxon>Viridiplantae</taxon>
        <taxon>Streptophyta</taxon>
        <taxon>Embryophyta</taxon>
        <taxon>Tracheophyta</taxon>
        <taxon>Spermatophyta</taxon>
        <taxon>Magnoliopsida</taxon>
        <taxon>Liliopsida</taxon>
        <taxon>Zingiberales</taxon>
        <taxon>Musaceae</taxon>
        <taxon>Musa</taxon>
    </lineage>
</organism>
<dbReference type="GO" id="GO:0016763">
    <property type="term" value="F:pentosyltransferase activity"/>
    <property type="evidence" value="ECO:0007669"/>
    <property type="project" value="UniProtKB-ARBA"/>
</dbReference>
<keyword evidence="4" id="KW-0808">Transferase</keyword>
<dbReference type="Proteomes" id="UP000317650">
    <property type="component" value="Chromosome 9"/>
</dbReference>
<evidence type="ECO:0000256" key="6">
    <source>
        <dbReference type="SAM" id="MobiDB-lite"/>
    </source>
</evidence>
<dbReference type="InterPro" id="IPR049625">
    <property type="entry name" value="Glyco_transf_61_cat"/>
</dbReference>
<dbReference type="GO" id="GO:0000139">
    <property type="term" value="C:Golgi membrane"/>
    <property type="evidence" value="ECO:0007669"/>
    <property type="project" value="UniProtKB-SubCell"/>
</dbReference>
<evidence type="ECO:0000256" key="2">
    <source>
        <dbReference type="ARBA" id="ARBA00004881"/>
    </source>
</evidence>
<dbReference type="Pfam" id="PF04577">
    <property type="entry name" value="Glyco_transf_61"/>
    <property type="match status" value="1"/>
</dbReference>
<evidence type="ECO:0000313" key="10">
    <source>
        <dbReference type="Proteomes" id="UP000317650"/>
    </source>
</evidence>
<keyword evidence="7" id="KW-0472">Membrane</keyword>
<dbReference type="EMBL" id="PYDT01000010">
    <property type="protein sequence ID" value="THU46026.1"/>
    <property type="molecule type" value="Genomic_DNA"/>
</dbReference>
<keyword evidence="5" id="KW-0325">Glycoprotein</keyword>
<dbReference type="PANTHER" id="PTHR20961">
    <property type="entry name" value="GLYCOSYLTRANSFERASE"/>
    <property type="match status" value="1"/>
</dbReference>